<dbReference type="Pfam" id="PF00059">
    <property type="entry name" value="Lectin_C"/>
    <property type="match status" value="1"/>
</dbReference>
<keyword evidence="4" id="KW-1185">Reference proteome</keyword>
<sequence length="92" mass="10892">MVEDQTEAVVKRKFKAKMKQSFFFIIIFVGHFSPFTSQLYDYQFVNESMNWTEAQQFCRKHFTDLATVTNKTDLDTLRRIKRNSTGAWIGLL</sequence>
<gene>
    <name evidence="3" type="ORF">OJAV_G00179320</name>
</gene>
<reference evidence="3 4" key="1">
    <citation type="submission" date="2018-11" db="EMBL/GenBank/DDBJ databases">
        <authorList>
            <person name="Lopez-Roques C."/>
            <person name="Donnadieu C."/>
            <person name="Bouchez O."/>
            <person name="Klopp C."/>
            <person name="Cabau C."/>
            <person name="Zahm M."/>
        </authorList>
    </citation>
    <scope>NUCLEOTIDE SEQUENCE [LARGE SCALE GENOMIC DNA]</scope>
    <source>
        <strain evidence="3">RS831</strain>
        <tissue evidence="3">Whole body</tissue>
    </source>
</reference>
<dbReference type="PANTHER" id="PTHR45784">
    <property type="entry name" value="C-TYPE LECTIN DOMAIN FAMILY 20 MEMBER A-RELATED"/>
    <property type="match status" value="1"/>
</dbReference>
<dbReference type="Gene3D" id="3.10.100.10">
    <property type="entry name" value="Mannose-Binding Protein A, subunit A"/>
    <property type="match status" value="1"/>
</dbReference>
<organism evidence="3 4">
    <name type="scientific">Oryzias javanicus</name>
    <name type="common">Javanese ricefish</name>
    <name type="synonym">Aplocheilus javanicus</name>
    <dbReference type="NCBI Taxonomy" id="123683"/>
    <lineage>
        <taxon>Eukaryota</taxon>
        <taxon>Metazoa</taxon>
        <taxon>Chordata</taxon>
        <taxon>Craniata</taxon>
        <taxon>Vertebrata</taxon>
        <taxon>Euteleostomi</taxon>
        <taxon>Actinopterygii</taxon>
        <taxon>Neopterygii</taxon>
        <taxon>Teleostei</taxon>
        <taxon>Neoteleostei</taxon>
        <taxon>Acanthomorphata</taxon>
        <taxon>Ovalentaria</taxon>
        <taxon>Atherinomorphae</taxon>
        <taxon>Beloniformes</taxon>
        <taxon>Adrianichthyidae</taxon>
        <taxon>Oryziinae</taxon>
        <taxon>Oryzias</taxon>
    </lineage>
</organism>
<dbReference type="PANTHER" id="PTHR45784:SF3">
    <property type="entry name" value="C-TYPE LECTIN DOMAIN FAMILY 4 MEMBER K-LIKE-RELATED"/>
    <property type="match status" value="1"/>
</dbReference>
<protein>
    <recommendedName>
        <fullName evidence="2">C-type lectin domain-containing protein</fullName>
    </recommendedName>
</protein>
<dbReference type="SUPFAM" id="SSF56436">
    <property type="entry name" value="C-type lectin-like"/>
    <property type="match status" value="1"/>
</dbReference>
<accession>A0A437CD67</accession>
<evidence type="ECO:0000256" key="1">
    <source>
        <dbReference type="SAM" id="Phobius"/>
    </source>
</evidence>
<feature type="domain" description="C-type lectin" evidence="2">
    <location>
        <begin position="47"/>
        <end position="91"/>
    </location>
</feature>
<dbReference type="InterPro" id="IPR016186">
    <property type="entry name" value="C-type_lectin-like/link_sf"/>
</dbReference>
<keyword evidence="1" id="KW-0472">Membrane</keyword>
<dbReference type="InterPro" id="IPR016187">
    <property type="entry name" value="CTDL_fold"/>
</dbReference>
<reference evidence="3 4" key="2">
    <citation type="submission" date="2019-01" db="EMBL/GenBank/DDBJ databases">
        <title>A chromosome length genome reference of the Java medaka (oryzias javanicus).</title>
        <authorList>
            <person name="Herpin A."/>
            <person name="Takehana Y."/>
            <person name="Naruse K."/>
            <person name="Ansai S."/>
            <person name="Kawaguchi M."/>
        </authorList>
    </citation>
    <scope>NUCLEOTIDE SEQUENCE [LARGE SCALE GENOMIC DNA]</scope>
    <source>
        <strain evidence="3">RS831</strain>
        <tissue evidence="3">Whole body</tissue>
    </source>
</reference>
<dbReference type="AlphaFoldDB" id="A0A437CD67"/>
<proteinExistence type="predicted"/>
<dbReference type="OrthoDB" id="7357196at2759"/>
<evidence type="ECO:0000313" key="3">
    <source>
        <dbReference type="EMBL" id="RVE60284.1"/>
    </source>
</evidence>
<feature type="transmembrane region" description="Helical" evidence="1">
    <location>
        <begin position="21"/>
        <end position="40"/>
    </location>
</feature>
<keyword evidence="1" id="KW-0812">Transmembrane</keyword>
<evidence type="ECO:0000259" key="2">
    <source>
        <dbReference type="Pfam" id="PF00059"/>
    </source>
</evidence>
<dbReference type="EMBL" id="CM012454">
    <property type="protein sequence ID" value="RVE60284.1"/>
    <property type="molecule type" value="Genomic_DNA"/>
</dbReference>
<dbReference type="Proteomes" id="UP000283210">
    <property type="component" value="Chromosome 18"/>
</dbReference>
<dbReference type="InterPro" id="IPR001304">
    <property type="entry name" value="C-type_lectin-like"/>
</dbReference>
<keyword evidence="1" id="KW-1133">Transmembrane helix</keyword>
<evidence type="ECO:0000313" key="4">
    <source>
        <dbReference type="Proteomes" id="UP000283210"/>
    </source>
</evidence>
<name>A0A437CD67_ORYJA</name>